<feature type="signal peptide" evidence="1">
    <location>
        <begin position="1"/>
        <end position="22"/>
    </location>
</feature>
<dbReference type="AlphaFoldDB" id="A0A7Y9YHU8"/>
<name>A0A7Y9YHU8_9ACTN</name>
<evidence type="ECO:0000313" key="3">
    <source>
        <dbReference type="Proteomes" id="UP000537326"/>
    </source>
</evidence>
<comment type="caution">
    <text evidence="2">The sequence shown here is derived from an EMBL/GenBank/DDBJ whole genome shotgun (WGS) entry which is preliminary data.</text>
</comment>
<keyword evidence="3" id="KW-1185">Reference proteome</keyword>
<proteinExistence type="predicted"/>
<dbReference type="SUPFAM" id="SSF51004">
    <property type="entry name" value="C-terminal (heme d1) domain of cytochrome cd1-nitrite reductase"/>
    <property type="match status" value="1"/>
</dbReference>
<gene>
    <name evidence="2" type="ORF">BKA05_003499</name>
</gene>
<dbReference type="RefSeq" id="WP_179532595.1">
    <property type="nucleotide sequence ID" value="NZ_BAAAPP010000001.1"/>
</dbReference>
<evidence type="ECO:0008006" key="4">
    <source>
        <dbReference type="Google" id="ProtNLM"/>
    </source>
</evidence>
<organism evidence="2 3">
    <name type="scientific">Nocardioides marinus</name>
    <dbReference type="NCBI Taxonomy" id="374514"/>
    <lineage>
        <taxon>Bacteria</taxon>
        <taxon>Bacillati</taxon>
        <taxon>Actinomycetota</taxon>
        <taxon>Actinomycetes</taxon>
        <taxon>Propionibacteriales</taxon>
        <taxon>Nocardioidaceae</taxon>
        <taxon>Nocardioides</taxon>
    </lineage>
</organism>
<dbReference type="EMBL" id="JACBZI010000001">
    <property type="protein sequence ID" value="NYI11984.1"/>
    <property type="molecule type" value="Genomic_DNA"/>
</dbReference>
<dbReference type="InterPro" id="IPR015943">
    <property type="entry name" value="WD40/YVTN_repeat-like_dom_sf"/>
</dbReference>
<dbReference type="Gene3D" id="2.130.10.10">
    <property type="entry name" value="YVTN repeat-like/Quinoprotein amine dehydrogenase"/>
    <property type="match status" value="1"/>
</dbReference>
<evidence type="ECO:0000313" key="2">
    <source>
        <dbReference type="EMBL" id="NYI11984.1"/>
    </source>
</evidence>
<keyword evidence="1" id="KW-0732">Signal</keyword>
<protein>
    <recommendedName>
        <fullName evidence="4">40-residue YVTN family beta-propeller repeat-containing protein</fullName>
    </recommendedName>
</protein>
<feature type="chain" id="PRO_5031040662" description="40-residue YVTN family beta-propeller repeat-containing protein" evidence="1">
    <location>
        <begin position="23"/>
        <end position="538"/>
    </location>
</feature>
<accession>A0A7Y9YHU8</accession>
<reference evidence="2 3" key="1">
    <citation type="submission" date="2020-07" db="EMBL/GenBank/DDBJ databases">
        <title>Sequencing the genomes of 1000 actinobacteria strains.</title>
        <authorList>
            <person name="Klenk H.-P."/>
        </authorList>
    </citation>
    <scope>NUCLEOTIDE SEQUENCE [LARGE SCALE GENOMIC DNA]</scope>
    <source>
        <strain evidence="2 3">DSM 18248</strain>
    </source>
</reference>
<sequence>MSLAAAASLGVALLVHAPAAVAGERSDLPVDEVVDLLLDEGRDRLLVLSGAGSEEVLVTDLTGASTGTIELRDAVSAITDEERGWYWLALGESQAIAAVDAETLEVVDTFDIRVEPVWESGCPDDLALVGGRVAFSSYCQNHSSGEYIRVLDPTTRAVHGENRVHGRRLVGPPADAPADSVLARSLWTFDFGRINRVEVDPETVEFSAGARTDMDVQRLAMSADGEVLVGSRGVRLEPVTLEELAPYQLPLSHPDNDFEGLDVAFGPDGRTVFTTWSIFPVETVQTVPAGSLVAGRSYDLFDEPLNRWRNAAALAVGETDVYVASRGRGGPRLDVLSPGEDATVSLGRPQKSYPYGATATIPVTLDARSERRTLQTWVASYGGSYLPGAEVELAEDGTGTVSVRLKSRSSLLVGYDAVDTSESDRDTVSLWVRPRLTLEFPKATGTRRPTYAAGSNARIAVEVKGRPACVRLHVDQRIGGRWKRIHRSDCEPPRRKHVSTTLRWKPSLAGAKLRVRATSQKDRFWAAERTKKQQVRFR</sequence>
<dbReference type="InterPro" id="IPR011048">
    <property type="entry name" value="Haem_d1_sf"/>
</dbReference>
<dbReference type="Proteomes" id="UP000537326">
    <property type="component" value="Unassembled WGS sequence"/>
</dbReference>
<evidence type="ECO:0000256" key="1">
    <source>
        <dbReference type="SAM" id="SignalP"/>
    </source>
</evidence>